<dbReference type="EMBL" id="CP126114">
    <property type="protein sequence ID" value="WHY88346.1"/>
    <property type="molecule type" value="Genomic_DNA"/>
</dbReference>
<feature type="transmembrane region" description="Helical" evidence="1">
    <location>
        <begin position="147"/>
        <end position="166"/>
    </location>
</feature>
<keyword evidence="1" id="KW-0812">Transmembrane</keyword>
<feature type="transmembrane region" description="Helical" evidence="1">
    <location>
        <begin position="230"/>
        <end position="252"/>
    </location>
</feature>
<feature type="transmembrane region" description="Helical" evidence="1">
    <location>
        <begin position="50"/>
        <end position="71"/>
    </location>
</feature>
<keyword evidence="1" id="KW-1133">Transmembrane helix</keyword>
<dbReference type="RefSeq" id="WP_066086044.1">
    <property type="nucleotide sequence ID" value="NZ_CP126114.1"/>
</dbReference>
<dbReference type="InterPro" id="IPR007136">
    <property type="entry name" value="DUF347"/>
</dbReference>
<sequence length="266" mass="29689">MEYSEGKYRKESIGRQMLNKVPEVTIFFWIIKIMATTVGETAADFLNFNLKWGLTNTTIVMACLLVIILFFQFRSRKYVPSIYWLAVVMISIVGTLITDNLVDNLGVSLVTTTVSFSLALAVAFTAWYASEKTLSIHSIYTTKREAFYWLAILFTFALGTAAGDLIAEGLNLGYWMSALMFAVLIGIVTIAFYRFKLNGVLSFWIAYILTRPLGASLGDYLSQPRKDGGLGLGTVGTSAIFLITILCLVIYLTKTRRDELPHSTNE</sequence>
<feature type="transmembrane region" description="Helical" evidence="1">
    <location>
        <begin position="21"/>
        <end position="38"/>
    </location>
</feature>
<gene>
    <name evidence="2" type="ORF">QNH39_11125</name>
</gene>
<dbReference type="KEGG" id="nnv:QNH39_11125"/>
<evidence type="ECO:0000313" key="3">
    <source>
        <dbReference type="Proteomes" id="UP001178288"/>
    </source>
</evidence>
<proteinExistence type="predicted"/>
<name>A0AA95SIZ0_9BACI</name>
<feature type="transmembrane region" description="Helical" evidence="1">
    <location>
        <begin position="200"/>
        <end position="218"/>
    </location>
</feature>
<accession>A0AA95SIZ0</accession>
<evidence type="ECO:0008006" key="4">
    <source>
        <dbReference type="Google" id="ProtNLM"/>
    </source>
</evidence>
<keyword evidence="3" id="KW-1185">Reference proteome</keyword>
<keyword evidence="1" id="KW-0472">Membrane</keyword>
<feature type="transmembrane region" description="Helical" evidence="1">
    <location>
        <begin position="78"/>
        <end position="97"/>
    </location>
</feature>
<dbReference type="Pfam" id="PF03988">
    <property type="entry name" value="DUF347"/>
    <property type="match status" value="4"/>
</dbReference>
<feature type="transmembrane region" description="Helical" evidence="1">
    <location>
        <begin position="172"/>
        <end position="193"/>
    </location>
</feature>
<protein>
    <recommendedName>
        <fullName evidence="4">Membrane-anchored protein</fullName>
    </recommendedName>
</protein>
<evidence type="ECO:0000313" key="2">
    <source>
        <dbReference type="EMBL" id="WHY88346.1"/>
    </source>
</evidence>
<dbReference type="AlphaFoldDB" id="A0AA95SIZ0"/>
<reference evidence="2" key="1">
    <citation type="submission" date="2023-05" db="EMBL/GenBank/DDBJ databases">
        <title>Comparative genomics of Bacillaceae isolates and their secondary metabolite potential.</title>
        <authorList>
            <person name="Song L."/>
            <person name="Nielsen L.J."/>
            <person name="Mohite O."/>
            <person name="Xu X."/>
            <person name="Weber T."/>
            <person name="Kovacs A.T."/>
        </authorList>
    </citation>
    <scope>NUCLEOTIDE SEQUENCE</scope>
    <source>
        <strain evidence="2">XLM17</strain>
    </source>
</reference>
<dbReference type="Proteomes" id="UP001178288">
    <property type="component" value="Chromosome"/>
</dbReference>
<organism evidence="2 3">
    <name type="scientific">Neobacillus novalis</name>
    <dbReference type="NCBI Taxonomy" id="220687"/>
    <lineage>
        <taxon>Bacteria</taxon>
        <taxon>Bacillati</taxon>
        <taxon>Bacillota</taxon>
        <taxon>Bacilli</taxon>
        <taxon>Bacillales</taxon>
        <taxon>Bacillaceae</taxon>
        <taxon>Neobacillus</taxon>
    </lineage>
</organism>
<evidence type="ECO:0000256" key="1">
    <source>
        <dbReference type="SAM" id="Phobius"/>
    </source>
</evidence>
<feature type="transmembrane region" description="Helical" evidence="1">
    <location>
        <begin position="109"/>
        <end position="127"/>
    </location>
</feature>